<dbReference type="SMART" id="SM00369">
    <property type="entry name" value="LRR_TYP"/>
    <property type="match status" value="3"/>
</dbReference>
<dbReference type="PANTHER" id="PTHR24373:SF397">
    <property type="entry name" value="IG-LIKE DOMAIN-CONTAINING PROTEIN"/>
    <property type="match status" value="1"/>
</dbReference>
<keyword evidence="1" id="KW-0433">Leucine-rich repeat</keyword>
<keyword evidence="2" id="KW-0732">Signal</keyword>
<dbReference type="PANTHER" id="PTHR24373">
    <property type="entry name" value="SLIT RELATED LEUCINE-RICH REPEAT NEURONAL PROTEIN"/>
    <property type="match status" value="1"/>
</dbReference>
<evidence type="ECO:0008006" key="6">
    <source>
        <dbReference type="Google" id="ProtNLM"/>
    </source>
</evidence>
<dbReference type="Proteomes" id="UP000466442">
    <property type="component" value="Unassembled WGS sequence"/>
</dbReference>
<dbReference type="Gene3D" id="3.80.10.10">
    <property type="entry name" value="Ribonuclease Inhibitor"/>
    <property type="match status" value="2"/>
</dbReference>
<dbReference type="PROSITE" id="PS51450">
    <property type="entry name" value="LRR"/>
    <property type="match status" value="1"/>
</dbReference>
<dbReference type="InterPro" id="IPR003591">
    <property type="entry name" value="Leu-rich_rpt_typical-subtyp"/>
</dbReference>
<dbReference type="GO" id="GO:0005615">
    <property type="term" value="C:extracellular space"/>
    <property type="evidence" value="ECO:0007669"/>
    <property type="project" value="TreeGrafter"/>
</dbReference>
<dbReference type="EMBL" id="WIXP02000010">
    <property type="protein sequence ID" value="KAF6204226.1"/>
    <property type="molecule type" value="Genomic_DNA"/>
</dbReference>
<dbReference type="Pfam" id="PF13855">
    <property type="entry name" value="LRR_8"/>
    <property type="match status" value="1"/>
</dbReference>
<dbReference type="InterPro" id="IPR032675">
    <property type="entry name" value="LRR_dom_sf"/>
</dbReference>
<reference evidence="4" key="1">
    <citation type="journal article" date="2021" name="Mol. Ecol. Resour.">
        <title>Apolygus lucorum genome provides insights into omnivorousness and mesophyll feeding.</title>
        <authorList>
            <person name="Liu Y."/>
            <person name="Liu H."/>
            <person name="Wang H."/>
            <person name="Huang T."/>
            <person name="Liu B."/>
            <person name="Yang B."/>
            <person name="Yin L."/>
            <person name="Li B."/>
            <person name="Zhang Y."/>
            <person name="Zhang S."/>
            <person name="Jiang F."/>
            <person name="Zhang X."/>
            <person name="Ren Y."/>
            <person name="Wang B."/>
            <person name="Wang S."/>
            <person name="Lu Y."/>
            <person name="Wu K."/>
            <person name="Fan W."/>
            <person name="Wang G."/>
        </authorList>
    </citation>
    <scope>NUCLEOTIDE SEQUENCE</scope>
    <source>
        <strain evidence="4">12Hb</strain>
    </source>
</reference>
<evidence type="ECO:0000256" key="2">
    <source>
        <dbReference type="ARBA" id="ARBA00022729"/>
    </source>
</evidence>
<sequence length="456" mass="52596">MKTLLVLCVLISSERYAVGGFCKSHRNSLPHCDMDREKTDKVLCTGTFNYSFTSVTKLKTLVICNVLQVEYDPRLISKFQHLYRFTLIYSNITHFTHPFPEHQHLQILNLTRLELTHINVEIFRDLRHLKILDLSYNKLKTFGKHHSEFLPKLEQLYLRGNSFDCNHDFKWILGKRNGKISLSKKVVDLVQVTCSVNEQSPGKPALVVMNWMKSLDSECPHRGSLVCKCNLDNVVSPPGEQSLVPVITVNCSYMGFTALPPKLPHNTTVLILNNNQITDVSPLLNNTWYQRVSDIYLDNNRISAVDQLERADWLSSFRVFSLRGNNLTTIPTYAFDHAFERNTKIAKVYFGNNSWVCDCSFTPGFQELLRKYSPLIYDIKDIRCAVAEYDSNSKEVIKGLALVSICRDPAEFPLSSWDILNIILITLIFTIYFKLIYDYWIYKTTTKLPWVATKIP</sequence>
<keyword evidence="3" id="KW-0677">Repeat</keyword>
<proteinExistence type="predicted"/>
<protein>
    <recommendedName>
        <fullName evidence="6">LRRNT domain-containing protein</fullName>
    </recommendedName>
</protein>
<evidence type="ECO:0000313" key="5">
    <source>
        <dbReference type="Proteomes" id="UP000466442"/>
    </source>
</evidence>
<dbReference type="OrthoDB" id="6343311at2759"/>
<accession>A0A6A4JHW3</accession>
<gene>
    <name evidence="4" type="ORF">GE061_002566</name>
</gene>
<dbReference type="InterPro" id="IPR050328">
    <property type="entry name" value="Dev_Immune_Receptor"/>
</dbReference>
<dbReference type="SUPFAM" id="SSF52058">
    <property type="entry name" value="L domain-like"/>
    <property type="match status" value="1"/>
</dbReference>
<dbReference type="GO" id="GO:0031012">
    <property type="term" value="C:extracellular matrix"/>
    <property type="evidence" value="ECO:0007669"/>
    <property type="project" value="TreeGrafter"/>
</dbReference>
<name>A0A6A4JHW3_APOLU</name>
<dbReference type="InterPro" id="IPR001611">
    <property type="entry name" value="Leu-rich_rpt"/>
</dbReference>
<evidence type="ECO:0000256" key="3">
    <source>
        <dbReference type="ARBA" id="ARBA00022737"/>
    </source>
</evidence>
<keyword evidence="5" id="KW-1185">Reference proteome</keyword>
<dbReference type="AlphaFoldDB" id="A0A6A4JHW3"/>
<evidence type="ECO:0000313" key="4">
    <source>
        <dbReference type="EMBL" id="KAF6204226.1"/>
    </source>
</evidence>
<comment type="caution">
    <text evidence="4">The sequence shown here is derived from an EMBL/GenBank/DDBJ whole genome shotgun (WGS) entry which is preliminary data.</text>
</comment>
<evidence type="ECO:0000256" key="1">
    <source>
        <dbReference type="ARBA" id="ARBA00022614"/>
    </source>
</evidence>
<organism evidence="4 5">
    <name type="scientific">Apolygus lucorum</name>
    <name type="common">Small green plant bug</name>
    <name type="synonym">Lygocoris lucorum</name>
    <dbReference type="NCBI Taxonomy" id="248454"/>
    <lineage>
        <taxon>Eukaryota</taxon>
        <taxon>Metazoa</taxon>
        <taxon>Ecdysozoa</taxon>
        <taxon>Arthropoda</taxon>
        <taxon>Hexapoda</taxon>
        <taxon>Insecta</taxon>
        <taxon>Pterygota</taxon>
        <taxon>Neoptera</taxon>
        <taxon>Paraneoptera</taxon>
        <taxon>Hemiptera</taxon>
        <taxon>Heteroptera</taxon>
        <taxon>Panheteroptera</taxon>
        <taxon>Cimicomorpha</taxon>
        <taxon>Miridae</taxon>
        <taxon>Mirini</taxon>
        <taxon>Apolygus</taxon>
    </lineage>
</organism>